<evidence type="ECO:0000313" key="2">
    <source>
        <dbReference type="EMBL" id="TYP69877.1"/>
    </source>
</evidence>
<gene>
    <name evidence="2" type="ORF">BCM02_113210</name>
</gene>
<dbReference type="OrthoDB" id="2972583at2"/>
<feature type="transmembrane region" description="Helical" evidence="1">
    <location>
        <begin position="13"/>
        <end position="31"/>
    </location>
</feature>
<protein>
    <submittedName>
        <fullName evidence="2">Uncharacterized protein</fullName>
    </submittedName>
</protein>
<keyword evidence="1" id="KW-1133">Transmembrane helix</keyword>
<evidence type="ECO:0000256" key="1">
    <source>
        <dbReference type="SAM" id="Phobius"/>
    </source>
</evidence>
<dbReference type="EMBL" id="VNHS01000013">
    <property type="protein sequence ID" value="TYP69877.1"/>
    <property type="molecule type" value="Genomic_DNA"/>
</dbReference>
<organism evidence="2 3">
    <name type="scientific">Paenibacillus methanolicus</name>
    <dbReference type="NCBI Taxonomy" id="582686"/>
    <lineage>
        <taxon>Bacteria</taxon>
        <taxon>Bacillati</taxon>
        <taxon>Bacillota</taxon>
        <taxon>Bacilli</taxon>
        <taxon>Bacillales</taxon>
        <taxon>Paenibacillaceae</taxon>
        <taxon>Paenibacillus</taxon>
    </lineage>
</organism>
<evidence type="ECO:0000313" key="3">
    <source>
        <dbReference type="Proteomes" id="UP000323257"/>
    </source>
</evidence>
<reference evidence="2 3" key="1">
    <citation type="submission" date="2019-07" db="EMBL/GenBank/DDBJ databases">
        <title>Genomic Encyclopedia of Type Strains, Phase III (KMG-III): the genomes of soil and plant-associated and newly described type strains.</title>
        <authorList>
            <person name="Whitman W."/>
        </authorList>
    </citation>
    <scope>NUCLEOTIDE SEQUENCE [LARGE SCALE GENOMIC DNA]</scope>
    <source>
        <strain evidence="2 3">BL24</strain>
    </source>
</reference>
<keyword evidence="1" id="KW-0812">Transmembrane</keyword>
<dbReference type="Proteomes" id="UP000323257">
    <property type="component" value="Unassembled WGS sequence"/>
</dbReference>
<dbReference type="RefSeq" id="WP_148932862.1">
    <property type="nucleotide sequence ID" value="NZ_VNHS01000013.1"/>
</dbReference>
<name>A0A5S5BSA8_9BACL</name>
<dbReference type="AlphaFoldDB" id="A0A5S5BSA8"/>
<accession>A0A5S5BSA8</accession>
<comment type="caution">
    <text evidence="2">The sequence shown here is derived from an EMBL/GenBank/DDBJ whole genome shotgun (WGS) entry which is preliminary data.</text>
</comment>
<proteinExistence type="predicted"/>
<keyword evidence="1" id="KW-0472">Membrane</keyword>
<sequence length="87" mass="9776">MLLSEHMKETADIISGFTTGTMFVLGGIVGLQLKNGEQLFLNDSDLIEVRNDTQYIRVSVQQIIETRTDEGWPLFGGVYTRVKKGRV</sequence>
<keyword evidence="3" id="KW-1185">Reference proteome</keyword>